<keyword evidence="2" id="KW-1185">Reference proteome</keyword>
<evidence type="ECO:0000313" key="2">
    <source>
        <dbReference type="Proteomes" id="UP000245918"/>
    </source>
</evidence>
<accession>A0AC61TFF0</accession>
<protein>
    <submittedName>
        <fullName evidence="1">Reverse transcriptase/maturase family protein</fullName>
    </submittedName>
</protein>
<dbReference type="Proteomes" id="UP000245918">
    <property type="component" value="Chromosome"/>
</dbReference>
<keyword evidence="1" id="KW-0695">RNA-directed DNA polymerase</keyword>
<reference evidence="1" key="1">
    <citation type="submission" date="2021-09" db="EMBL/GenBank/DDBJ databases">
        <title>Comparative genomics of Edwardsiella genus reveals species-based diversity.</title>
        <authorList>
            <person name="Tekedar H.C."/>
            <person name="Kumru S."/>
            <person name="Waldbieser G.C."/>
            <person name="Reichley S.R."/>
            <person name="Lawrence M.L."/>
            <person name="Griffin M.J."/>
        </authorList>
    </citation>
    <scope>NUCLEOTIDE SEQUENCE</scope>
    <source>
        <strain evidence="1">ATCC 15947</strain>
    </source>
</reference>
<keyword evidence="1" id="KW-0548">Nucleotidyltransferase</keyword>
<name>A0AC61TFF0_EDWTA</name>
<proteinExistence type="predicted"/>
<evidence type="ECO:0000313" key="1">
    <source>
        <dbReference type="EMBL" id="UCP99438.1"/>
    </source>
</evidence>
<dbReference type="EMBL" id="CP084506">
    <property type="protein sequence ID" value="UCP99438.1"/>
    <property type="molecule type" value="Genomic_DNA"/>
</dbReference>
<keyword evidence="1" id="KW-0808">Transferase</keyword>
<sequence length="446" mass="51860">MDEHKGFDKYISINYLRDIYDNHVILSASTGIDNMSHKILLGIIDEQLSIINRKFNSKSYVFTKYKLKLISKGRGKPPREISIPTIRDKIALRAICDYLKSTYDNELRFKLPQDVIKSVKADIESGEYNYFLKLDVANFFPSVQHDKLIEQLCHRIDDNRVLTLISSAIKSPTVIKPSKSDVPNVNGIPQGLSISSILASIYLHTLDNKYKDENYFKYYRYVDDVLIFIKSKEVDEVIKEVVSDFEGLGLKVYDPNANPEKSSKGVISKDAFGYLGYDFNCGVVSPRSGSVEKLRESLLSIFSGYKYSKLKRLEFLEWRVNLRITGCIFQGKSKGWMCFFSEINNERLLHELDAFVDNLCIRFNVELKVKSFVRAFFQIKHNRRETKYVPNFDSYSEEEKTYVLEYYFSKNIENLTSREIDYQFKKRISRQVKDIETDLRDAGFSS</sequence>
<gene>
    <name evidence="1" type="ORF">DCL27_12305</name>
</gene>
<organism evidence="1 2">
    <name type="scientific">Edwardsiella tarda ATCC 15947 = NBRC 105688</name>
    <dbReference type="NCBI Taxonomy" id="667121"/>
    <lineage>
        <taxon>Bacteria</taxon>
        <taxon>Pseudomonadati</taxon>
        <taxon>Pseudomonadota</taxon>
        <taxon>Gammaproteobacteria</taxon>
        <taxon>Enterobacterales</taxon>
        <taxon>Hafniaceae</taxon>
        <taxon>Edwardsiella</taxon>
    </lineage>
</organism>